<dbReference type="Pfam" id="PF00432">
    <property type="entry name" value="Prenyltrans"/>
    <property type="match status" value="1"/>
</dbReference>
<evidence type="ECO:0000256" key="14">
    <source>
        <dbReference type="ARBA" id="ARBA00078363"/>
    </source>
</evidence>
<evidence type="ECO:0000256" key="6">
    <source>
        <dbReference type="ARBA" id="ARBA00022602"/>
    </source>
</evidence>
<name>A0A7S2WN64_9STRA</name>
<dbReference type="PANTHER" id="PTHR11774">
    <property type="entry name" value="GERANYLGERANYL TRANSFERASE TYPE BETA SUBUNIT"/>
    <property type="match status" value="1"/>
</dbReference>
<evidence type="ECO:0000256" key="4">
    <source>
        <dbReference type="ARBA" id="ARBA00012700"/>
    </source>
</evidence>
<accession>A0A7S2WN64</accession>
<comment type="similarity">
    <text evidence="3">Belongs to the protein prenyltransferase subunit beta family.</text>
</comment>
<comment type="subunit">
    <text evidence="13">Heterodimer of FNTA and PGGT1B. PGGT1B mediates interaction with substrate peptides.</text>
</comment>
<keyword evidence="8" id="KW-0479">Metal-binding</keyword>
<keyword evidence="7" id="KW-0808">Transferase</keyword>
<dbReference type="FunFam" id="1.50.10.20:FF:000005">
    <property type="entry name" value="Geranylgeranyl transferase type-1 subunit beta"/>
    <property type="match status" value="1"/>
</dbReference>
<dbReference type="InterPro" id="IPR041960">
    <property type="entry name" value="GGTase_I_beta"/>
</dbReference>
<evidence type="ECO:0000256" key="12">
    <source>
        <dbReference type="ARBA" id="ARBA00031713"/>
    </source>
</evidence>
<evidence type="ECO:0000256" key="3">
    <source>
        <dbReference type="ARBA" id="ARBA00010497"/>
    </source>
</evidence>
<proteinExistence type="inferred from homology"/>
<keyword evidence="6" id="KW-0637">Prenyltransferase</keyword>
<dbReference type="EMBL" id="HBHJ01021666">
    <property type="protein sequence ID" value="CAD9698704.1"/>
    <property type="molecule type" value="Transcribed_RNA"/>
</dbReference>
<keyword evidence="10" id="KW-0862">Zinc</keyword>
<evidence type="ECO:0000256" key="2">
    <source>
        <dbReference type="ARBA" id="ARBA00001947"/>
    </source>
</evidence>
<dbReference type="InterPro" id="IPR001330">
    <property type="entry name" value="Prenyltrans"/>
</dbReference>
<evidence type="ECO:0000259" key="15">
    <source>
        <dbReference type="Pfam" id="PF00432"/>
    </source>
</evidence>
<dbReference type="InterPro" id="IPR008930">
    <property type="entry name" value="Terpenoid_cyclase/PrenylTrfase"/>
</dbReference>
<gene>
    <name evidence="16" type="ORF">RMAR1173_LOCUS14328</name>
</gene>
<evidence type="ECO:0000256" key="9">
    <source>
        <dbReference type="ARBA" id="ARBA00022737"/>
    </source>
</evidence>
<dbReference type="GO" id="GO:0005953">
    <property type="term" value="C:CAAX-protein geranylgeranyltransferase complex"/>
    <property type="evidence" value="ECO:0007669"/>
    <property type="project" value="InterPro"/>
</dbReference>
<dbReference type="GO" id="GO:0046872">
    <property type="term" value="F:metal ion binding"/>
    <property type="evidence" value="ECO:0007669"/>
    <property type="project" value="UniProtKB-KW"/>
</dbReference>
<evidence type="ECO:0000256" key="1">
    <source>
        <dbReference type="ARBA" id="ARBA00001946"/>
    </source>
</evidence>
<keyword evidence="9" id="KW-0677">Repeat</keyword>
<evidence type="ECO:0000256" key="5">
    <source>
        <dbReference type="ARBA" id="ARBA00020603"/>
    </source>
</evidence>
<dbReference type="CDD" id="cd02895">
    <property type="entry name" value="GGTase-I"/>
    <property type="match status" value="1"/>
</dbReference>
<reference evidence="16" key="1">
    <citation type="submission" date="2021-01" db="EMBL/GenBank/DDBJ databases">
        <authorList>
            <person name="Corre E."/>
            <person name="Pelletier E."/>
            <person name="Niang G."/>
            <person name="Scheremetjew M."/>
            <person name="Finn R."/>
            <person name="Kale V."/>
            <person name="Holt S."/>
            <person name="Cochrane G."/>
            <person name="Meng A."/>
            <person name="Brown T."/>
            <person name="Cohen L."/>
        </authorList>
    </citation>
    <scope>NUCLEOTIDE SEQUENCE</scope>
    <source>
        <strain evidence="16">CCMP1243</strain>
    </source>
</reference>
<dbReference type="AlphaFoldDB" id="A0A7S2WN64"/>
<keyword evidence="11" id="KW-0460">Magnesium</keyword>
<dbReference type="EC" id="2.5.1.59" evidence="4"/>
<comment type="cofactor">
    <cofactor evidence="1">
        <name>Mg(2+)</name>
        <dbReference type="ChEBI" id="CHEBI:18420"/>
    </cofactor>
</comment>
<evidence type="ECO:0000313" key="16">
    <source>
        <dbReference type="EMBL" id="CAD9698704.1"/>
    </source>
</evidence>
<dbReference type="Gene3D" id="1.50.10.20">
    <property type="match status" value="1"/>
</dbReference>
<dbReference type="GO" id="GO:0004662">
    <property type="term" value="F:CAAX-protein geranylgeranyltransferase activity"/>
    <property type="evidence" value="ECO:0007669"/>
    <property type="project" value="UniProtKB-EC"/>
</dbReference>
<dbReference type="PANTHER" id="PTHR11774:SF4">
    <property type="entry name" value="GERANYLGERANYL TRANSFERASE TYPE-1 SUBUNIT BETA"/>
    <property type="match status" value="1"/>
</dbReference>
<organism evidence="16">
    <name type="scientific">Rhizochromulina marina</name>
    <dbReference type="NCBI Taxonomy" id="1034831"/>
    <lineage>
        <taxon>Eukaryota</taxon>
        <taxon>Sar</taxon>
        <taxon>Stramenopiles</taxon>
        <taxon>Ochrophyta</taxon>
        <taxon>Dictyochophyceae</taxon>
        <taxon>Rhizochromulinales</taxon>
        <taxon>Rhizochromulina</taxon>
    </lineage>
</organism>
<dbReference type="SUPFAM" id="SSF48239">
    <property type="entry name" value="Terpenoid cyclases/Protein prenyltransferases"/>
    <property type="match status" value="1"/>
</dbReference>
<evidence type="ECO:0000256" key="7">
    <source>
        <dbReference type="ARBA" id="ARBA00022679"/>
    </source>
</evidence>
<sequence length="360" mass="39973">MPSGEEPANPDAEWRERHVRYFKMCISILPHHYTGLDTSRMSLLYFGIIGLDMLGALEEVLGSRRQQVVDWVYNCQIPPRAAFQPAHCGFRGGPFLGHLYDPDHEGAEYAVSEYDSGHIAMTYTALAVLLTLGDDLARVHTADIIQAVAALQREDGSFTATLDGSECDMRYLYCACAISTMLGDWSGVNKDKAVEFIRQCLTFEGGISLVPDQEAHGGSTFTAVAALVLMNRLDALTAQELGDLELWCVHRQVGGFQGRCNKPPDTCYSFWVGGTLSLLGKTHLMHVESTHDFLEQCEQRIIGGYGKVPKAPPDMLHTFYSLFFLSLSQLKELQPMDGALAIRKSRLPQELMPMRTAQTM</sequence>
<dbReference type="InterPro" id="IPR045089">
    <property type="entry name" value="PGGT1B-like"/>
</dbReference>
<evidence type="ECO:0000256" key="13">
    <source>
        <dbReference type="ARBA" id="ARBA00065714"/>
    </source>
</evidence>
<evidence type="ECO:0000256" key="8">
    <source>
        <dbReference type="ARBA" id="ARBA00022723"/>
    </source>
</evidence>
<evidence type="ECO:0000256" key="10">
    <source>
        <dbReference type="ARBA" id="ARBA00022833"/>
    </source>
</evidence>
<evidence type="ECO:0000256" key="11">
    <source>
        <dbReference type="ARBA" id="ARBA00022842"/>
    </source>
</evidence>
<feature type="domain" description="Prenyltransferase alpha-alpha toroid" evidence="15">
    <location>
        <begin position="15"/>
        <end position="342"/>
    </location>
</feature>
<protein>
    <recommendedName>
        <fullName evidence="5">Geranylgeranyl transferase type-1 subunit beta</fullName>
        <ecNumber evidence="4">2.5.1.59</ecNumber>
    </recommendedName>
    <alternativeName>
        <fullName evidence="12">Geranylgeranyl transferase type I subunit beta</fullName>
    </alternativeName>
    <alternativeName>
        <fullName evidence="14">Type I protein geranyl-geranyltransferase subunit beta</fullName>
    </alternativeName>
</protein>
<comment type="cofactor">
    <cofactor evidence="2">
        <name>Zn(2+)</name>
        <dbReference type="ChEBI" id="CHEBI:29105"/>
    </cofactor>
</comment>